<evidence type="ECO:0000313" key="1">
    <source>
        <dbReference type="EMBL" id="KAK9132777.1"/>
    </source>
</evidence>
<comment type="caution">
    <text evidence="1">The sequence shown here is derived from an EMBL/GenBank/DDBJ whole genome shotgun (WGS) entry which is preliminary data.</text>
</comment>
<gene>
    <name evidence="1" type="ORF">Scep_012305</name>
</gene>
<proteinExistence type="predicted"/>
<reference evidence="1 2" key="1">
    <citation type="submission" date="2024-01" db="EMBL/GenBank/DDBJ databases">
        <title>Genome assemblies of Stephania.</title>
        <authorList>
            <person name="Yang L."/>
        </authorList>
    </citation>
    <scope>NUCLEOTIDE SEQUENCE [LARGE SCALE GENOMIC DNA]</scope>
    <source>
        <strain evidence="1">JXDWG</strain>
        <tissue evidence="1">Leaf</tissue>
    </source>
</reference>
<dbReference type="EMBL" id="JBBNAG010000005">
    <property type="protein sequence ID" value="KAK9132777.1"/>
    <property type="molecule type" value="Genomic_DNA"/>
</dbReference>
<accession>A0AAP0JFC0</accession>
<organism evidence="1 2">
    <name type="scientific">Stephania cephalantha</name>
    <dbReference type="NCBI Taxonomy" id="152367"/>
    <lineage>
        <taxon>Eukaryota</taxon>
        <taxon>Viridiplantae</taxon>
        <taxon>Streptophyta</taxon>
        <taxon>Embryophyta</taxon>
        <taxon>Tracheophyta</taxon>
        <taxon>Spermatophyta</taxon>
        <taxon>Magnoliopsida</taxon>
        <taxon>Ranunculales</taxon>
        <taxon>Menispermaceae</taxon>
        <taxon>Menispermoideae</taxon>
        <taxon>Cissampelideae</taxon>
        <taxon>Stephania</taxon>
    </lineage>
</organism>
<keyword evidence="2" id="KW-1185">Reference proteome</keyword>
<dbReference type="Proteomes" id="UP001419268">
    <property type="component" value="Unassembled WGS sequence"/>
</dbReference>
<evidence type="ECO:0000313" key="2">
    <source>
        <dbReference type="Proteomes" id="UP001419268"/>
    </source>
</evidence>
<sequence length="55" mass="6790">MSWNEGKTRKWQRSRPPITFYAQAHVIDFMSLRHEMTLQQQHHQVDQRSKSWSMF</sequence>
<dbReference type="AlphaFoldDB" id="A0AAP0JFC0"/>
<name>A0AAP0JFC0_9MAGN</name>
<protein>
    <submittedName>
        <fullName evidence="1">Uncharacterized protein</fullName>
    </submittedName>
</protein>